<feature type="transmembrane region" description="Helical" evidence="9">
    <location>
        <begin position="1166"/>
        <end position="1186"/>
    </location>
</feature>
<dbReference type="InterPro" id="IPR017871">
    <property type="entry name" value="ABC_transporter-like_CS"/>
</dbReference>
<dbReference type="CDD" id="cd03250">
    <property type="entry name" value="ABCC_MRP_domain1"/>
    <property type="match status" value="1"/>
</dbReference>
<evidence type="ECO:0000313" key="12">
    <source>
        <dbReference type="EMBL" id="KAJ7607044.1"/>
    </source>
</evidence>
<dbReference type="FunFam" id="3.40.50.300:FF:000838">
    <property type="entry name" value="ABC multidrug transporter (Eurofung)"/>
    <property type="match status" value="1"/>
</dbReference>
<dbReference type="InterPro" id="IPR003439">
    <property type="entry name" value="ABC_transporter-like_ATP-bd"/>
</dbReference>
<dbReference type="InterPro" id="IPR044746">
    <property type="entry name" value="ABCC_6TM_D1"/>
</dbReference>
<feature type="transmembrane region" description="Helical" evidence="9">
    <location>
        <begin position="1083"/>
        <end position="1099"/>
    </location>
</feature>
<feature type="transmembrane region" description="Helical" evidence="9">
    <location>
        <begin position="571"/>
        <end position="599"/>
    </location>
</feature>
<evidence type="ECO:0000256" key="8">
    <source>
        <dbReference type="ARBA" id="ARBA00023180"/>
    </source>
</evidence>
<gene>
    <name evidence="12" type="ORF">FB45DRAFT_847140</name>
</gene>
<comment type="caution">
    <text evidence="12">The sequence shown here is derived from an EMBL/GenBank/DDBJ whole genome shotgun (WGS) entry which is preliminary data.</text>
</comment>
<feature type="transmembrane region" description="Helical" evidence="9">
    <location>
        <begin position="982"/>
        <end position="1006"/>
    </location>
</feature>
<dbReference type="InterPro" id="IPR036640">
    <property type="entry name" value="ABC1_TM_sf"/>
</dbReference>
<dbReference type="SUPFAM" id="SSF90123">
    <property type="entry name" value="ABC transporter transmembrane region"/>
    <property type="match status" value="2"/>
</dbReference>
<dbReference type="PROSITE" id="PS50929">
    <property type="entry name" value="ABC_TM1F"/>
    <property type="match status" value="2"/>
</dbReference>
<dbReference type="Pfam" id="PF00005">
    <property type="entry name" value="ABC_tran"/>
    <property type="match status" value="2"/>
</dbReference>
<feature type="transmembrane region" description="Helical" evidence="9">
    <location>
        <begin position="393"/>
        <end position="412"/>
    </location>
</feature>
<comment type="subcellular location">
    <subcellularLocation>
        <location evidence="1">Membrane</location>
        <topology evidence="1">Multi-pass membrane protein</topology>
    </subcellularLocation>
</comment>
<dbReference type="EMBL" id="JARKIF010000052">
    <property type="protein sequence ID" value="KAJ7607044.1"/>
    <property type="molecule type" value="Genomic_DNA"/>
</dbReference>
<evidence type="ECO:0000256" key="1">
    <source>
        <dbReference type="ARBA" id="ARBA00004141"/>
    </source>
</evidence>
<dbReference type="SMART" id="SM00382">
    <property type="entry name" value="AAA"/>
    <property type="match status" value="2"/>
</dbReference>
<dbReference type="SUPFAM" id="SSF52540">
    <property type="entry name" value="P-loop containing nucleoside triphosphate hydrolases"/>
    <property type="match status" value="2"/>
</dbReference>
<evidence type="ECO:0000256" key="6">
    <source>
        <dbReference type="ARBA" id="ARBA00022989"/>
    </source>
</evidence>
<evidence type="ECO:0000256" key="5">
    <source>
        <dbReference type="ARBA" id="ARBA00022840"/>
    </source>
</evidence>
<keyword evidence="8" id="KW-0325">Glycoprotein</keyword>
<dbReference type="Gene3D" id="3.40.50.300">
    <property type="entry name" value="P-loop containing nucleotide triphosphate hydrolases"/>
    <property type="match status" value="2"/>
</dbReference>
<protein>
    <submittedName>
        <fullName evidence="12">P-loop containing nucleoside triphosphate hydrolase protein</fullName>
    </submittedName>
</protein>
<dbReference type="CDD" id="cd03244">
    <property type="entry name" value="ABCC_MRP_domain2"/>
    <property type="match status" value="1"/>
</dbReference>
<dbReference type="GO" id="GO:0140359">
    <property type="term" value="F:ABC-type transporter activity"/>
    <property type="evidence" value="ECO:0007669"/>
    <property type="project" value="InterPro"/>
</dbReference>
<evidence type="ECO:0000256" key="7">
    <source>
        <dbReference type="ARBA" id="ARBA00023136"/>
    </source>
</evidence>
<dbReference type="GO" id="GO:0016020">
    <property type="term" value="C:membrane"/>
    <property type="evidence" value="ECO:0007669"/>
    <property type="project" value="UniProtKB-SubCell"/>
</dbReference>
<evidence type="ECO:0000256" key="9">
    <source>
        <dbReference type="SAM" id="Phobius"/>
    </source>
</evidence>
<reference evidence="12" key="1">
    <citation type="submission" date="2023-03" db="EMBL/GenBank/DDBJ databases">
        <title>Massive genome expansion in bonnet fungi (Mycena s.s.) driven by repeated elements and novel gene families across ecological guilds.</title>
        <authorList>
            <consortium name="Lawrence Berkeley National Laboratory"/>
            <person name="Harder C.B."/>
            <person name="Miyauchi S."/>
            <person name="Viragh M."/>
            <person name="Kuo A."/>
            <person name="Thoen E."/>
            <person name="Andreopoulos B."/>
            <person name="Lu D."/>
            <person name="Skrede I."/>
            <person name="Drula E."/>
            <person name="Henrissat B."/>
            <person name="Morin E."/>
            <person name="Kohler A."/>
            <person name="Barry K."/>
            <person name="LaButti K."/>
            <person name="Morin E."/>
            <person name="Salamov A."/>
            <person name="Lipzen A."/>
            <person name="Mereny Z."/>
            <person name="Hegedus B."/>
            <person name="Baldrian P."/>
            <person name="Stursova M."/>
            <person name="Weitz H."/>
            <person name="Taylor A."/>
            <person name="Grigoriev I.V."/>
            <person name="Nagy L.G."/>
            <person name="Martin F."/>
            <person name="Kauserud H."/>
        </authorList>
    </citation>
    <scope>NUCLEOTIDE SEQUENCE</scope>
    <source>
        <strain evidence="12">9284</strain>
    </source>
</reference>
<dbReference type="InterPro" id="IPR050173">
    <property type="entry name" value="ABC_transporter_C-like"/>
</dbReference>
<feature type="transmembrane region" description="Helical" evidence="9">
    <location>
        <begin position="160"/>
        <end position="184"/>
    </location>
</feature>
<keyword evidence="5" id="KW-0067">ATP-binding</keyword>
<feature type="transmembrane region" description="Helical" evidence="9">
    <location>
        <begin position="190"/>
        <end position="211"/>
    </location>
</feature>
<feature type="transmembrane region" description="Helical" evidence="9">
    <location>
        <begin position="1056"/>
        <end position="1077"/>
    </location>
</feature>
<proteinExistence type="predicted"/>
<dbReference type="Gene3D" id="1.20.1560.10">
    <property type="entry name" value="ABC transporter type 1, transmembrane domain"/>
    <property type="match status" value="2"/>
</dbReference>
<keyword evidence="3 9" id="KW-0812">Transmembrane</keyword>
<feature type="domain" description="ABC transporter" evidence="10">
    <location>
        <begin position="667"/>
        <end position="897"/>
    </location>
</feature>
<dbReference type="InterPro" id="IPR027417">
    <property type="entry name" value="P-loop_NTPase"/>
</dbReference>
<evidence type="ECO:0000259" key="10">
    <source>
        <dbReference type="PROSITE" id="PS50893"/>
    </source>
</evidence>
<keyword evidence="6 9" id="KW-1133">Transmembrane helix</keyword>
<sequence length="1532" mass="165929">MPRISITANSIHDGANFSQVLASPSWLGDASSTGWVTRRTLFGASRKVESDGLIAVRDSGCPYILFSVSTSARTVGLTSFHQPSPSTLIEHLRATSLMDQVHALGPSAHVFPEGVRHSFSVPDVPYSEKLTTLAFLLLLSLLLSRSIANRKTPKCVAPSLDVLLVLKIFFGVVYAAAVTCTSLALPHTEVIEWIGAGTQIAASMTFVAASISEHHHSIAPSTLTTLYAVLAAAFYAYTAGRLGPDAPSAAAASLLCLVFLESKNKRTLLIPMDPAPAYESTLSFLIRPFFPHIAPLLYAGSQRRLKLDELREIPLDLQADPATQKLMSALAKGDKKSEKYLFNSAFQAFGGQFLAPVVPRLIVVVATFAQVTLVEQLISYVSDSSISNERGPILILAYFLVYVSLTISNYVYTEKINAFIVQCGSALTGSIYGKTLRLTSMAAREVGQGAATTYMSIDVEKVTAGFSIFHEVWASVVIILVACAMLWIKAGLLVMLAPLLFIISLLGATSVLSGHVGASQKRVMDAIDARVKVLSSVLNQLRPIKLNAYEPFLESKISDLRKIETNALKQFMDFIAAAATLGNMGSYGTFMVTLAAYYALPVIGWGDLPPLTVTSVFTLYTIVSLLIHPLNVIGQTLPLLFASLASITRIQGFLQLPEKAETPAPLVDLDDRTFIKGCTFGWDDSTPVLHGIDLELSPRELHMVVGSVASGKSSLIMSLLGETKLFEGVMKVNAPKVALASQTAFIYPGTLRSNILLDNPFDEAFYDKVIHACGLRQDIEALPYRDLTMLGEKGATLSGGQRQRVALARAVYAQADLVLLDDVFSALDGETEAHVFASLFGGEGMLKDRTVVLVTHAIHHLSKADKVIVMESGRVAHFGSFEQVRAAGATFALASLAVEAKAQVMAEQNSTEATIVDEEKEEEEAWSAEQISRRGAYLFYAKCAGYVQIAILGGFILGWGLANVSAVVYLSFLPSSPGRLGLWVAGYAGVVAINLLFVAMTLLVFARVLSGSTASNVHKAELVGVMESPISWITKNPVGKILNRFSQDIQVADREFPFACMNCSVNILGTLATFLFIALATPLMGLALPILGVFGFYALRFYLKTSKQFRRLELGSKSPLYTLFGTTISGLITVRAYGAQDYFRSQNASFVNKSQGALHHRLAGQLFLRIFLFWFQTILSCSVAILTVSLRSSTSAPILGVALSALVSLGGTMSFMLTSYATVENGSIAIERIQEFANLPKEETLIGTDETKDAEEWPCAGSLAFSDFSMRYREDLPPALKNISFALEGGSKIGICGRTGSGKSSTVLSLFRGIDQHLVTGSIVIDGVDISTVSLKKLRESMSIVTQDPFLWHGSIRENIDVGGEHNDAEIWEVLKHVEMFDAVSALDDKLDHLVVDEESFSKGQRQLLCLARALLRNKKIMVLDESNSSMDHVTDEKIRHVVDSQMKSFTVIAIAHRISTIVNFDKILVLDNGFIAEFEEPQVLLSNPESRFARLAASQGIYHPDLAPSGVAVKGIDDGTVVVVTEDLVNV</sequence>
<dbReference type="GO" id="GO:0016887">
    <property type="term" value="F:ATP hydrolysis activity"/>
    <property type="evidence" value="ECO:0007669"/>
    <property type="project" value="InterPro"/>
</dbReference>
<keyword evidence="4" id="KW-0547">Nucleotide-binding</keyword>
<keyword evidence="13" id="KW-1185">Reference proteome</keyword>
<dbReference type="Pfam" id="PF00664">
    <property type="entry name" value="ABC_membrane"/>
    <property type="match status" value="2"/>
</dbReference>
<feature type="domain" description="ABC transmembrane type-1" evidence="11">
    <location>
        <begin position="361"/>
        <end position="642"/>
    </location>
</feature>
<feature type="transmembrane region" description="Helical" evidence="9">
    <location>
        <begin position="943"/>
        <end position="962"/>
    </location>
</feature>
<evidence type="ECO:0000256" key="3">
    <source>
        <dbReference type="ARBA" id="ARBA00022692"/>
    </source>
</evidence>
<evidence type="ECO:0000256" key="2">
    <source>
        <dbReference type="ARBA" id="ARBA00022448"/>
    </source>
</evidence>
<organism evidence="12 13">
    <name type="scientific">Roridomyces roridus</name>
    <dbReference type="NCBI Taxonomy" id="1738132"/>
    <lineage>
        <taxon>Eukaryota</taxon>
        <taxon>Fungi</taxon>
        <taxon>Dikarya</taxon>
        <taxon>Basidiomycota</taxon>
        <taxon>Agaricomycotina</taxon>
        <taxon>Agaricomycetes</taxon>
        <taxon>Agaricomycetidae</taxon>
        <taxon>Agaricales</taxon>
        <taxon>Marasmiineae</taxon>
        <taxon>Mycenaceae</taxon>
        <taxon>Roridomyces</taxon>
    </lineage>
</organism>
<feature type="transmembrane region" description="Helical" evidence="9">
    <location>
        <begin position="223"/>
        <end position="240"/>
    </location>
</feature>
<dbReference type="PANTHER" id="PTHR24223">
    <property type="entry name" value="ATP-BINDING CASSETTE SUB-FAMILY C"/>
    <property type="match status" value="1"/>
</dbReference>
<dbReference type="CDD" id="cd18579">
    <property type="entry name" value="ABC_6TM_ABCC_D1"/>
    <property type="match status" value="1"/>
</dbReference>
<feature type="domain" description="ABC transporter" evidence="10">
    <location>
        <begin position="1263"/>
        <end position="1498"/>
    </location>
</feature>
<dbReference type="CDD" id="cd18580">
    <property type="entry name" value="ABC_6TM_ABCC_D2"/>
    <property type="match status" value="1"/>
</dbReference>
<feature type="transmembrane region" description="Helical" evidence="9">
    <location>
        <begin position="468"/>
        <end position="488"/>
    </location>
</feature>
<dbReference type="FunFam" id="3.40.50.300:FF:000997">
    <property type="entry name" value="Multidrug resistance-associated protein 1"/>
    <property type="match status" value="1"/>
</dbReference>
<dbReference type="InterPro" id="IPR011527">
    <property type="entry name" value="ABC1_TM_dom"/>
</dbReference>
<feature type="transmembrane region" description="Helical" evidence="9">
    <location>
        <begin position="1120"/>
        <end position="1138"/>
    </location>
</feature>
<feature type="transmembrane region" description="Helical" evidence="9">
    <location>
        <begin position="619"/>
        <end position="641"/>
    </location>
</feature>
<feature type="domain" description="ABC transmembrane type-1" evidence="11">
    <location>
        <begin position="949"/>
        <end position="1225"/>
    </location>
</feature>
<feature type="transmembrane region" description="Helical" evidence="9">
    <location>
        <begin position="246"/>
        <end position="262"/>
    </location>
</feature>
<name>A0AAD7B154_9AGAR</name>
<feature type="transmembrane region" description="Helical" evidence="9">
    <location>
        <begin position="494"/>
        <end position="514"/>
    </location>
</feature>
<evidence type="ECO:0000256" key="4">
    <source>
        <dbReference type="ARBA" id="ARBA00022741"/>
    </source>
</evidence>
<accession>A0AAD7B154</accession>
<dbReference type="GO" id="GO:0005524">
    <property type="term" value="F:ATP binding"/>
    <property type="evidence" value="ECO:0007669"/>
    <property type="project" value="UniProtKB-KW"/>
</dbReference>
<dbReference type="PANTHER" id="PTHR24223:SF399">
    <property type="entry name" value="ABC TRANSPORTER ATNG"/>
    <property type="match status" value="1"/>
</dbReference>
<keyword evidence="12" id="KW-0378">Hydrolase</keyword>
<dbReference type="Proteomes" id="UP001221142">
    <property type="component" value="Unassembled WGS sequence"/>
</dbReference>
<dbReference type="PROSITE" id="PS50893">
    <property type="entry name" value="ABC_TRANSPORTER_2"/>
    <property type="match status" value="2"/>
</dbReference>
<keyword evidence="7 9" id="KW-0472">Membrane</keyword>
<dbReference type="InterPro" id="IPR003593">
    <property type="entry name" value="AAA+_ATPase"/>
</dbReference>
<feature type="transmembrane region" description="Helical" evidence="9">
    <location>
        <begin position="1198"/>
        <end position="1217"/>
    </location>
</feature>
<keyword evidence="2" id="KW-0813">Transport</keyword>
<evidence type="ECO:0000313" key="13">
    <source>
        <dbReference type="Proteomes" id="UP001221142"/>
    </source>
</evidence>
<evidence type="ECO:0000259" key="11">
    <source>
        <dbReference type="PROSITE" id="PS50929"/>
    </source>
</evidence>
<dbReference type="PROSITE" id="PS00211">
    <property type="entry name" value="ABC_TRANSPORTER_1"/>
    <property type="match status" value="2"/>
</dbReference>
<dbReference type="InterPro" id="IPR044726">
    <property type="entry name" value="ABCC_6TM_D2"/>
</dbReference>